<dbReference type="Proteomes" id="UP000092443">
    <property type="component" value="Unplaced"/>
</dbReference>
<dbReference type="SMART" id="SM00409">
    <property type="entry name" value="IG"/>
    <property type="match status" value="4"/>
</dbReference>
<dbReference type="GO" id="GO:0048812">
    <property type="term" value="P:neuron projection morphogenesis"/>
    <property type="evidence" value="ECO:0007669"/>
    <property type="project" value="UniProtKB-ARBA"/>
</dbReference>
<dbReference type="SMART" id="SM00408">
    <property type="entry name" value="IGc2"/>
    <property type="match status" value="3"/>
</dbReference>
<dbReference type="GeneID" id="119638454"/>
<feature type="domain" description="Fibronectin type-III" evidence="6">
    <location>
        <begin position="779"/>
        <end position="871"/>
    </location>
</feature>
<dbReference type="PROSITE" id="PS50835">
    <property type="entry name" value="IG_LIKE"/>
    <property type="match status" value="4"/>
</dbReference>
<dbReference type="CDD" id="cd00096">
    <property type="entry name" value="Ig"/>
    <property type="match status" value="1"/>
</dbReference>
<feature type="region of interest" description="Disordered" evidence="2">
    <location>
        <begin position="1164"/>
        <end position="1198"/>
    </location>
</feature>
<dbReference type="Pfam" id="PF13927">
    <property type="entry name" value="Ig_3"/>
    <property type="match status" value="2"/>
</dbReference>
<dbReference type="InterPro" id="IPR013783">
    <property type="entry name" value="Ig-like_fold"/>
</dbReference>
<dbReference type="PROSITE" id="PS50853">
    <property type="entry name" value="FN3"/>
    <property type="match status" value="1"/>
</dbReference>
<feature type="compositionally biased region" description="Basic and acidic residues" evidence="2">
    <location>
        <begin position="1164"/>
        <end position="1177"/>
    </location>
</feature>
<feature type="domain" description="Ig-like" evidence="5">
    <location>
        <begin position="136"/>
        <end position="226"/>
    </location>
</feature>
<dbReference type="InterPro" id="IPR003961">
    <property type="entry name" value="FN3_dom"/>
</dbReference>
<evidence type="ECO:0000256" key="3">
    <source>
        <dbReference type="SAM" id="Phobius"/>
    </source>
</evidence>
<dbReference type="SUPFAM" id="SSF48726">
    <property type="entry name" value="Immunoglobulin"/>
    <property type="match status" value="2"/>
</dbReference>
<evidence type="ECO:0000259" key="5">
    <source>
        <dbReference type="PROSITE" id="PS50835"/>
    </source>
</evidence>
<evidence type="ECO:0000256" key="4">
    <source>
        <dbReference type="SAM" id="SignalP"/>
    </source>
</evidence>
<accession>A0A9C5YXM7</accession>
<evidence type="ECO:0000259" key="6">
    <source>
        <dbReference type="PROSITE" id="PS50853"/>
    </source>
</evidence>
<dbReference type="PANTHER" id="PTHR10075:SF14">
    <property type="entry name" value="CELL ADHESION MOLECULE DSCAM2-RELATED"/>
    <property type="match status" value="1"/>
</dbReference>
<feature type="domain" description="Ig-like" evidence="5">
    <location>
        <begin position="329"/>
        <end position="413"/>
    </location>
</feature>
<dbReference type="RefSeq" id="XP_037891165.1">
    <property type="nucleotide sequence ID" value="XM_038035237.1"/>
</dbReference>
<feature type="signal peptide" evidence="4">
    <location>
        <begin position="1"/>
        <end position="22"/>
    </location>
</feature>
<reference evidence="8" key="1">
    <citation type="submission" date="2025-08" db="UniProtKB">
        <authorList>
            <consortium name="RefSeq"/>
        </authorList>
    </citation>
    <scope>IDENTIFICATION</scope>
    <source>
        <tissue evidence="8">Whole body pupa</tissue>
    </source>
</reference>
<evidence type="ECO:0000313" key="8">
    <source>
        <dbReference type="RefSeq" id="XP_037891165.1"/>
    </source>
</evidence>
<feature type="chain" id="PRO_5038701084" evidence="4">
    <location>
        <begin position="23"/>
        <end position="1286"/>
    </location>
</feature>
<feature type="domain" description="Ig-like" evidence="5">
    <location>
        <begin position="247"/>
        <end position="322"/>
    </location>
</feature>
<keyword evidence="3" id="KW-0812">Transmembrane</keyword>
<proteinExistence type="predicted"/>
<dbReference type="KEGG" id="gfs:119638454"/>
<dbReference type="CDD" id="cd00063">
    <property type="entry name" value="FN3"/>
    <property type="match status" value="1"/>
</dbReference>
<dbReference type="SMART" id="SM00060">
    <property type="entry name" value="FN3"/>
    <property type="match status" value="1"/>
</dbReference>
<dbReference type="PANTHER" id="PTHR10075">
    <property type="entry name" value="BASIGIN RELATED"/>
    <property type="match status" value="1"/>
</dbReference>
<evidence type="ECO:0000313" key="7">
    <source>
        <dbReference type="Proteomes" id="UP000092443"/>
    </source>
</evidence>
<organism evidence="7 8">
    <name type="scientific">Glossina fuscipes</name>
    <dbReference type="NCBI Taxonomy" id="7396"/>
    <lineage>
        <taxon>Eukaryota</taxon>
        <taxon>Metazoa</taxon>
        <taxon>Ecdysozoa</taxon>
        <taxon>Arthropoda</taxon>
        <taxon>Hexapoda</taxon>
        <taxon>Insecta</taxon>
        <taxon>Pterygota</taxon>
        <taxon>Neoptera</taxon>
        <taxon>Endopterygota</taxon>
        <taxon>Diptera</taxon>
        <taxon>Brachycera</taxon>
        <taxon>Muscomorpha</taxon>
        <taxon>Hippoboscoidea</taxon>
        <taxon>Glossinidae</taxon>
        <taxon>Glossina</taxon>
    </lineage>
</organism>
<keyword evidence="7" id="KW-1185">Reference proteome</keyword>
<keyword evidence="1" id="KW-0393">Immunoglobulin domain</keyword>
<keyword evidence="4" id="KW-0732">Signal</keyword>
<keyword evidence="3" id="KW-0472">Membrane</keyword>
<evidence type="ECO:0000256" key="2">
    <source>
        <dbReference type="SAM" id="MobiDB-lite"/>
    </source>
</evidence>
<dbReference type="InterPro" id="IPR003598">
    <property type="entry name" value="Ig_sub2"/>
</dbReference>
<sequence length="1286" mass="144104">MFYRRRDLVVLLLLVVLPFVTNELWTKAKIKVHANTIRPFLHIERPNITRLIITQPRLPHYLSCNATIEPSYYHSDTKYYYTWFRNDNILPRNDFILYRNGTLRLPPKEKASGSYRCKINADTTALISESITVEYPVLRKLRSNVNYTTAVGNTLTLNCPIQSIPPANVSWYYGNVSLSKIFNDNSYLILSNGSLVLRNPKLIDAGKYKCLAHNSYTLKTHHRQFVFSLSVINAPTSKSKTMDQLVPPLQAATLNVPLNGDLNLSCCAIMEDVAIEWWFQRNAKSPLVKLTNNSREYHIRSSIEEYEGYYTCSTTSDKQTFHVIVTKIPIILEELPVDEANIASSKTFRCLATGNPRPVITWYHNGEPFNSSYTRYINANELYIPSFDPDESGIYQCFARNIAGEVYSSGELRLRNQSEVIPNPLKNIKCYPHTFNSINVTFENQAAVSLFVVHIGLKKPFRWISPFPPMKLNASYVIIYKHLPYIRPFEIVTRVLIPTSDIRMGNKQQQQTILSTLRSLPVTCCTQGLPPRFVHIANDTFVTWSVTDLSTKKYFIIQFSINHTSPNPDVLLTQQLSGTMQHVNLTQEDINHKLRSIATLNLTETKRILKNAVSNYSDNEVSNNNSETMDDVFSLVVPANVTGIMLRNFTRLKVRVLVITVDNEHMAQDFRYVEWRTVSLENDTGIVLTAPYRLTMVESRMLRFHFDDSFMEHCVLVCYLQIHYPRLLREERKCEQRPVDQSQLEIRTLKPTTHYSLHFSSCDTNIFYGQLDVITLPDPPGPISNQRVTRHNGLKLSWDPPLQPNGKVHHYNILWTLGNVTHEANVFECSICYYKFPNISESAKINVSVRVVGETGVGAPIFIDLRNINHRSLEIENSGSNSELYSGVAIGSLLSALCIFAFAILIMVQRKRFKARQQGPTHLSTSTDINFGNLSNSGLPVGSAGGLSTSTMPPDCHEMQTLIPRIAGRHTDFLGERPLEYQTTQLPNGHGGTFRASACIAQPNTTMLSEFDVIGEHNLSVVPLCKTSPQRRIKSSSSGHDINNKPFFIPFKNTPPNVVAISHNQSSSSVANVPPSSLPLTASPLEVAANSIGARRSSSLSSASNGNNAISLKTKQFHTNFPKHTKSIDGICLLAEEESASTITPTSDNENNAELITNGFKAKEEKSLQSQADEKPTVSKTIQKKSNQQKANNNNSKQKRSTCVLTAFKIPVSATANAVIAATDAQHANTLVPTFGSTNNKCVSNTPNNCFSGKVKTTATNTATSKATGLTLQDTNYRQPNMDPNG</sequence>
<dbReference type="InterPro" id="IPR007110">
    <property type="entry name" value="Ig-like_dom"/>
</dbReference>
<feature type="domain" description="Ig-like" evidence="5">
    <location>
        <begin position="46"/>
        <end position="134"/>
    </location>
</feature>
<dbReference type="Gene3D" id="2.60.40.10">
    <property type="entry name" value="Immunoglobulins"/>
    <property type="match status" value="3"/>
</dbReference>
<name>A0A9C5YXM7_9MUSC</name>
<feature type="compositionally biased region" description="Low complexity" evidence="2">
    <location>
        <begin position="1184"/>
        <end position="1196"/>
    </location>
</feature>
<feature type="transmembrane region" description="Helical" evidence="3">
    <location>
        <begin position="884"/>
        <end position="908"/>
    </location>
</feature>
<protein>
    <submittedName>
        <fullName evidence="8">Uncharacterized protein LOC119638454</fullName>
    </submittedName>
</protein>
<evidence type="ECO:0000256" key="1">
    <source>
        <dbReference type="ARBA" id="ARBA00023319"/>
    </source>
</evidence>
<dbReference type="SUPFAM" id="SSF49265">
    <property type="entry name" value="Fibronectin type III"/>
    <property type="match status" value="1"/>
</dbReference>
<gene>
    <name evidence="8" type="primary">LOC119638454</name>
</gene>
<dbReference type="InterPro" id="IPR036179">
    <property type="entry name" value="Ig-like_dom_sf"/>
</dbReference>
<keyword evidence="3" id="KW-1133">Transmembrane helix</keyword>
<dbReference type="InterPro" id="IPR003599">
    <property type="entry name" value="Ig_sub"/>
</dbReference>
<dbReference type="InterPro" id="IPR036116">
    <property type="entry name" value="FN3_sf"/>
</dbReference>